<dbReference type="RefSeq" id="WP_013835560.1">
    <property type="nucleotide sequence ID" value="NC_015581.1"/>
</dbReference>
<evidence type="ECO:0000256" key="6">
    <source>
        <dbReference type="HAMAP-Rule" id="MF_02204"/>
    </source>
</evidence>
<dbReference type="PROSITE" id="PS01068">
    <property type="entry name" value="OMPA_1"/>
    <property type="match status" value="1"/>
</dbReference>
<evidence type="ECO:0000256" key="5">
    <source>
        <dbReference type="ARBA" id="ARBA00023288"/>
    </source>
</evidence>
<dbReference type="eggNOG" id="COG2885">
    <property type="taxonomic scope" value="Bacteria"/>
</dbReference>
<dbReference type="InterPro" id="IPR050330">
    <property type="entry name" value="Bact_OuterMem_StrucFunc"/>
</dbReference>
<name>F6D8D2_THICA</name>
<dbReference type="Proteomes" id="UP000009232">
    <property type="component" value="Chromosome"/>
</dbReference>
<evidence type="ECO:0000256" key="1">
    <source>
        <dbReference type="ARBA" id="ARBA00022729"/>
    </source>
</evidence>
<keyword evidence="9" id="KW-1185">Reference proteome</keyword>
<accession>F6D8D2</accession>
<comment type="subunit">
    <text evidence="6">The Tol-Pal system is composed of five core proteins: the inner membrane proteins TolA, TolQ and TolR, the periplasmic protein TolB and the outer membrane protein Pal. They form a network linking the inner and outer membranes and the peptidoglycan layer.</text>
</comment>
<sequence length="190" mass="20943">MNSVKISLISVLAFTIVACSSLPQVDLSDEVSSVADDRRGGGGLLENRGIEVVPLEGETGFEALDLTDDQLRDRLADEITAEMEPIIYFGFDQYSVDDASLNVLRHYADVLLDNPSLTVKLEGHTDERGSPAYNLALGERRAIAVLDVMKAYGIAENRMMAISFGEERPAVLGQSEEAYLMNRRVELNFR</sequence>
<dbReference type="InterPro" id="IPR006665">
    <property type="entry name" value="OmpA-like"/>
</dbReference>
<keyword evidence="1 6" id="KW-0732">Signal</keyword>
<evidence type="ECO:0000313" key="9">
    <source>
        <dbReference type="Proteomes" id="UP000009232"/>
    </source>
</evidence>
<reference evidence="8 9" key="1">
    <citation type="submission" date="2011-05" db="EMBL/GenBank/DDBJ databases">
        <title>Complete sequence of Thioalkalimicrobium cyclicum ALM1.</title>
        <authorList>
            <consortium name="US DOE Joint Genome Institute"/>
            <person name="Lucas S."/>
            <person name="Han J."/>
            <person name="Lapidus A."/>
            <person name="Cheng J.-F."/>
            <person name="Goodwin L."/>
            <person name="Pitluck S."/>
            <person name="Peters L."/>
            <person name="Mikhailova N."/>
            <person name="Davenport K."/>
            <person name="Han C."/>
            <person name="Tapia R."/>
            <person name="Land M."/>
            <person name="Hauser L."/>
            <person name="Kyrpides N."/>
            <person name="Ivanova N."/>
            <person name="Pagani I."/>
            <person name="Kappler U."/>
            <person name="Woyke T."/>
        </authorList>
    </citation>
    <scope>NUCLEOTIDE SEQUENCE [LARGE SCALE GENOMIC DNA]</scope>
    <source>
        <strain evidence="9">DSM 14477 / JCM 11371 / ALM1</strain>
    </source>
</reference>
<dbReference type="HOGENOM" id="CLU_016890_9_0_6"/>
<feature type="domain" description="OmpA-like" evidence="7">
    <location>
        <begin position="76"/>
        <end position="190"/>
    </location>
</feature>
<proteinExistence type="inferred from homology"/>
<dbReference type="GO" id="GO:0051301">
    <property type="term" value="P:cell division"/>
    <property type="evidence" value="ECO:0007669"/>
    <property type="project" value="UniProtKB-UniRule"/>
</dbReference>
<dbReference type="Gene3D" id="3.30.1330.60">
    <property type="entry name" value="OmpA-like domain"/>
    <property type="match status" value="1"/>
</dbReference>
<dbReference type="InterPro" id="IPR006664">
    <property type="entry name" value="OMP_bac"/>
</dbReference>
<comment type="subcellular location">
    <subcellularLocation>
        <location evidence="6">Cell outer membrane</location>
        <topology evidence="6">Lipid-anchor</topology>
    </subcellularLocation>
</comment>
<evidence type="ECO:0000256" key="4">
    <source>
        <dbReference type="ARBA" id="ARBA00023237"/>
    </source>
</evidence>
<dbReference type="PRINTS" id="PR01021">
    <property type="entry name" value="OMPADOMAIN"/>
</dbReference>
<comment type="similarity">
    <text evidence="6">Belongs to the Pal lipoprotein family.</text>
</comment>
<dbReference type="STRING" id="717773.Thicy_1016"/>
<dbReference type="AlphaFoldDB" id="F6D8D2"/>
<dbReference type="SUPFAM" id="SSF103088">
    <property type="entry name" value="OmpA-like"/>
    <property type="match status" value="1"/>
</dbReference>
<protein>
    <recommendedName>
        <fullName evidence="6">Peptidoglycan-associated lipoprotein</fullName>
        <shortName evidence="6">PAL</shortName>
    </recommendedName>
</protein>
<dbReference type="Pfam" id="PF00691">
    <property type="entry name" value="OmpA"/>
    <property type="match status" value="1"/>
</dbReference>
<dbReference type="PANTHER" id="PTHR30329">
    <property type="entry name" value="STATOR ELEMENT OF FLAGELLAR MOTOR COMPLEX"/>
    <property type="match status" value="1"/>
</dbReference>
<dbReference type="InterPro" id="IPR036737">
    <property type="entry name" value="OmpA-like_sf"/>
</dbReference>
<dbReference type="HAMAP" id="MF_02204">
    <property type="entry name" value="Pal"/>
    <property type="match status" value="1"/>
</dbReference>
<keyword evidence="6" id="KW-0132">Cell division</keyword>
<dbReference type="KEGG" id="tcy:Thicy_1016"/>
<gene>
    <name evidence="6" type="primary">pal</name>
    <name evidence="8" type="ordered locus">Thicy_1016</name>
</gene>
<dbReference type="InterPro" id="IPR006690">
    <property type="entry name" value="OMPA-like_CS"/>
</dbReference>
<evidence type="ECO:0000256" key="2">
    <source>
        <dbReference type="ARBA" id="ARBA00023136"/>
    </source>
</evidence>
<evidence type="ECO:0000259" key="7">
    <source>
        <dbReference type="PROSITE" id="PS51123"/>
    </source>
</evidence>
<dbReference type="EMBL" id="CP002776">
    <property type="protein sequence ID" value="AEG31783.1"/>
    <property type="molecule type" value="Genomic_DNA"/>
</dbReference>
<dbReference type="PROSITE" id="PS51123">
    <property type="entry name" value="OMPA_2"/>
    <property type="match status" value="1"/>
</dbReference>
<organism evidence="8 9">
    <name type="scientific">Thiomicrospira cyclica (strain DSM 14477 / JCM 11371 / ALM1)</name>
    <name type="common">Thioalkalimicrobium cyclicum</name>
    <dbReference type="NCBI Taxonomy" id="717773"/>
    <lineage>
        <taxon>Bacteria</taxon>
        <taxon>Pseudomonadati</taxon>
        <taxon>Pseudomonadota</taxon>
        <taxon>Gammaproteobacteria</taxon>
        <taxon>Thiotrichales</taxon>
        <taxon>Piscirickettsiaceae</taxon>
        <taxon>Thiomicrospira</taxon>
    </lineage>
</organism>
<dbReference type="CDD" id="cd07185">
    <property type="entry name" value="OmpA_C-like"/>
    <property type="match status" value="1"/>
</dbReference>
<keyword evidence="2 6" id="KW-0472">Membrane</keyword>
<keyword evidence="6" id="KW-0131">Cell cycle</keyword>
<dbReference type="PANTHER" id="PTHR30329:SF21">
    <property type="entry name" value="LIPOPROTEIN YIAD-RELATED"/>
    <property type="match status" value="1"/>
</dbReference>
<dbReference type="PROSITE" id="PS51257">
    <property type="entry name" value="PROKAR_LIPOPROTEIN"/>
    <property type="match status" value="1"/>
</dbReference>
<evidence type="ECO:0000313" key="8">
    <source>
        <dbReference type="EMBL" id="AEG31783.1"/>
    </source>
</evidence>
<evidence type="ECO:0000256" key="3">
    <source>
        <dbReference type="ARBA" id="ARBA00023139"/>
    </source>
</evidence>
<dbReference type="OrthoDB" id="9809164at2"/>
<dbReference type="GO" id="GO:0009279">
    <property type="term" value="C:cell outer membrane"/>
    <property type="evidence" value="ECO:0007669"/>
    <property type="project" value="UniProtKB-SubCell"/>
</dbReference>
<comment type="function">
    <text evidence="6">Part of the Tol-Pal system, which plays a role in outer membrane invagination during cell division and is important for maintaining outer membrane integrity.</text>
</comment>
<keyword evidence="3 6" id="KW-0564">Palmitate</keyword>
<dbReference type="InterPro" id="IPR039001">
    <property type="entry name" value="Pal"/>
</dbReference>
<keyword evidence="4 6" id="KW-0998">Cell outer membrane</keyword>
<keyword evidence="5 6" id="KW-0449">Lipoprotein</keyword>